<dbReference type="InterPro" id="IPR014729">
    <property type="entry name" value="Rossmann-like_a/b/a_fold"/>
</dbReference>
<comment type="similarity">
    <text evidence="1">Belongs to the universal stress protein A family.</text>
</comment>
<dbReference type="PRINTS" id="PR01438">
    <property type="entry name" value="UNVRSLSTRESS"/>
</dbReference>
<dbReference type="EMBL" id="JAUSRF010000007">
    <property type="protein sequence ID" value="MDP9837855.1"/>
    <property type="molecule type" value="Genomic_DNA"/>
</dbReference>
<reference evidence="3 4" key="1">
    <citation type="submission" date="2023-07" db="EMBL/GenBank/DDBJ databases">
        <title>Sorghum-associated microbial communities from plants grown in Nebraska, USA.</title>
        <authorList>
            <person name="Schachtman D."/>
        </authorList>
    </citation>
    <scope>NUCLEOTIDE SEQUENCE [LARGE SCALE GENOMIC DNA]</scope>
    <source>
        <strain evidence="3 4">DS1307</strain>
    </source>
</reference>
<dbReference type="Pfam" id="PF00582">
    <property type="entry name" value="Usp"/>
    <property type="match status" value="1"/>
</dbReference>
<keyword evidence="4" id="KW-1185">Reference proteome</keyword>
<evidence type="ECO:0000313" key="4">
    <source>
        <dbReference type="Proteomes" id="UP001241472"/>
    </source>
</evidence>
<dbReference type="PANTHER" id="PTHR46268:SF6">
    <property type="entry name" value="UNIVERSAL STRESS PROTEIN UP12"/>
    <property type="match status" value="1"/>
</dbReference>
<dbReference type="Gene3D" id="3.40.50.620">
    <property type="entry name" value="HUPs"/>
    <property type="match status" value="1"/>
</dbReference>
<sequence>MYKHILIPTDGSELATEALEKALDLAVEMNAAATVLVVVEPLQAITLNPTGLEIAYAEYDRQVEEAAKGILADAKAEAEKRGVRIHVERITSTNPAQVIVDVSAKHECDLIAIGSRGRSGISAFMLGSVTLKVLALTKTPVLVYR</sequence>
<name>A0ABT9PTR1_9HYPH</name>
<dbReference type="InterPro" id="IPR006016">
    <property type="entry name" value="UspA"/>
</dbReference>
<dbReference type="Proteomes" id="UP001241472">
    <property type="component" value="Unassembled WGS sequence"/>
</dbReference>
<dbReference type="InterPro" id="IPR006015">
    <property type="entry name" value="Universal_stress_UspA"/>
</dbReference>
<protein>
    <submittedName>
        <fullName evidence="3">Nucleotide-binding universal stress UspA family protein</fullName>
    </submittedName>
</protein>
<organism evidence="3 4">
    <name type="scientific">Neorhizobium huautlense</name>
    <dbReference type="NCBI Taxonomy" id="67774"/>
    <lineage>
        <taxon>Bacteria</taxon>
        <taxon>Pseudomonadati</taxon>
        <taxon>Pseudomonadota</taxon>
        <taxon>Alphaproteobacteria</taxon>
        <taxon>Hyphomicrobiales</taxon>
        <taxon>Rhizobiaceae</taxon>
        <taxon>Rhizobium/Agrobacterium group</taxon>
        <taxon>Neorhizobium</taxon>
    </lineage>
</organism>
<evidence type="ECO:0000256" key="1">
    <source>
        <dbReference type="ARBA" id="ARBA00008791"/>
    </source>
</evidence>
<dbReference type="CDD" id="cd00293">
    <property type="entry name" value="USP-like"/>
    <property type="match status" value="1"/>
</dbReference>
<gene>
    <name evidence="3" type="ORF">J2T09_002612</name>
</gene>
<evidence type="ECO:0000313" key="3">
    <source>
        <dbReference type="EMBL" id="MDP9837855.1"/>
    </source>
</evidence>
<proteinExistence type="inferred from homology"/>
<dbReference type="PANTHER" id="PTHR46268">
    <property type="entry name" value="STRESS RESPONSE PROTEIN NHAX"/>
    <property type="match status" value="1"/>
</dbReference>
<dbReference type="RefSeq" id="WP_306835230.1">
    <property type="nucleotide sequence ID" value="NZ_JAUSRF010000007.1"/>
</dbReference>
<dbReference type="SUPFAM" id="SSF52402">
    <property type="entry name" value="Adenine nucleotide alpha hydrolases-like"/>
    <property type="match status" value="1"/>
</dbReference>
<comment type="caution">
    <text evidence="3">The sequence shown here is derived from an EMBL/GenBank/DDBJ whole genome shotgun (WGS) entry which is preliminary data.</text>
</comment>
<evidence type="ECO:0000259" key="2">
    <source>
        <dbReference type="Pfam" id="PF00582"/>
    </source>
</evidence>
<feature type="domain" description="UspA" evidence="2">
    <location>
        <begin position="1"/>
        <end position="145"/>
    </location>
</feature>
<accession>A0ABT9PTR1</accession>